<keyword evidence="6" id="KW-0808">Transferase</keyword>
<feature type="transmembrane region" description="Helical" evidence="12">
    <location>
        <begin position="573"/>
        <end position="591"/>
    </location>
</feature>
<feature type="transmembrane region" description="Helical" evidence="12">
    <location>
        <begin position="234"/>
        <end position="255"/>
    </location>
</feature>
<evidence type="ECO:0000256" key="3">
    <source>
        <dbReference type="ARBA" id="ARBA00008195"/>
    </source>
</evidence>
<accession>A0ABT6BYZ3</accession>
<organism evidence="16 17">
    <name type="scientific">Gordonia hongkongensis</name>
    <dbReference type="NCBI Taxonomy" id="1701090"/>
    <lineage>
        <taxon>Bacteria</taxon>
        <taxon>Bacillati</taxon>
        <taxon>Actinomycetota</taxon>
        <taxon>Actinomycetes</taxon>
        <taxon>Mycobacteriales</taxon>
        <taxon>Gordoniaceae</taxon>
        <taxon>Gordonia</taxon>
    </lineage>
</organism>
<feature type="transmembrane region" description="Helical" evidence="12">
    <location>
        <begin position="39"/>
        <end position="60"/>
    </location>
</feature>
<evidence type="ECO:0000256" key="6">
    <source>
        <dbReference type="ARBA" id="ARBA00022679"/>
    </source>
</evidence>
<evidence type="ECO:0000313" key="17">
    <source>
        <dbReference type="Proteomes" id="UP001152308"/>
    </source>
</evidence>
<evidence type="ECO:0000256" key="2">
    <source>
        <dbReference type="ARBA" id="ARBA00004651"/>
    </source>
</evidence>
<keyword evidence="10" id="KW-0961">Cell wall biogenesis/degradation</keyword>
<dbReference type="Pfam" id="PF17689">
    <property type="entry name" value="Arabino_trans_N"/>
    <property type="match status" value="1"/>
</dbReference>
<keyword evidence="5" id="KW-0328">Glycosyltransferase</keyword>
<evidence type="ECO:0000256" key="10">
    <source>
        <dbReference type="ARBA" id="ARBA00023316"/>
    </source>
</evidence>
<feature type="transmembrane region" description="Helical" evidence="12">
    <location>
        <begin position="665"/>
        <end position="688"/>
    </location>
</feature>
<dbReference type="Proteomes" id="UP001152308">
    <property type="component" value="Unassembled WGS sequence"/>
</dbReference>
<evidence type="ECO:0000256" key="1">
    <source>
        <dbReference type="ARBA" id="ARBA00003001"/>
    </source>
</evidence>
<comment type="subcellular location">
    <subcellularLocation>
        <location evidence="2">Cell membrane</location>
        <topology evidence="2">Multi-pass membrane protein</topology>
    </subcellularLocation>
</comment>
<evidence type="ECO:0000259" key="14">
    <source>
        <dbReference type="Pfam" id="PF14896"/>
    </source>
</evidence>
<evidence type="ECO:0000313" key="16">
    <source>
        <dbReference type="EMBL" id="MDF6102910.1"/>
    </source>
</evidence>
<keyword evidence="17" id="KW-1185">Reference proteome</keyword>
<keyword evidence="8 12" id="KW-1133">Transmembrane helix</keyword>
<dbReference type="EMBL" id="JAKJLQ010000015">
    <property type="protein sequence ID" value="MDF6102910.1"/>
    <property type="molecule type" value="Genomic_DNA"/>
</dbReference>
<sequence length="1136" mass="120310">MADYDAPVPKSPEVSAGNADTTVGAAAQRASGAPQSRTVALVAAVAGLIAVVAGILTPFLPVSTSTASITWPQQTDTSASVTAPLVAQTARSVDISIPCRMLSTTPADTSTVVLSTMPAAAAKARDNGLFVVADANGVSVTNRNKTLASVPRDALAGCTELRIFSDATTTGAQFVGLPPGPAIAGGGAVGLAEPASNPQIAGIFTDLTPEQLRAAPGVDVRLEIDDRFDSSPSILKWVVMVVGVGAAIVALVAVGRLDRIHGYHRRVGRRLRWRRVLRPGPTDIGVTVTLVVWHFLGAGSPDDGYILNMGRNAADAGYLANYYRFYGIPEAPFDWYYNFLAYWSTISTTGLWMRLPSLFAGLAAWFILSRVLLPRLGGAVRRSQWAMLTGAAVFLAFWLPMCSGLRSEGIIVLGTLATWWAVEVTVSTRRMLPAVIAAFTAALTLALAPHGLVALALLIASARPMLRILVRRRAEDGLLPLLAPLLAGVALVVIIVFRDQTLATVFEALRIRYSVGPTLAWYQELLRYYFLAVNTTDGALARRIPVLLFAVSMFVVLAIMLRRKRIDGLDPGAVWRALGASLLTILFLSFTPTKWTIQFGIFAGLGAALAAVACVAIGQAARRTLRNLSILVAGLLVACAAAAAGKNAWPWPYNFGIAWFDKAPVVAGIQVSTVLLALAVVALLFAIWQHLRMDFVDETGLAHDRGAAPAGWRIGVASAPIAVIAVLIVVSELAVFAKAATSRADTFTLLSANLDSARGNTCAMADSVLVEPDPNRGMLTPADGGTASSTLQGQSQGFRPDGVKPDLTPQAGAQKPGAMNTSADLSKTFIVYGSNPGTTGGVGPRGVNGSTAALPFGLDPATTPVLGSHETNSGQATLTTGWYRLPARDSSPLIVITAAGAVFTLDRDGVPNFGQALEVQFGREPEAGAGSEASGPNVPANGQFEEVGAPAIPIDPERTNRPWRNLRIPMDRVPADATVMRIVARDNNLDPDQWLAITPPRAPVLQTLQTVVGSTDPVLIDFAAGAVFPCQRPMTAHHGVFDLPQWRILPESWIANSQSKTWMATEDGGLLAPVEALTRPSTLATYLDDDWYREWGNLQRLTPLVPQARPADVQTGTSTTWGWSRPGPIRVVPEDD</sequence>
<dbReference type="Gene3D" id="2.60.120.610">
    <property type="entry name" value="arabinofuranosyltransferase like domain"/>
    <property type="match status" value="1"/>
</dbReference>
<name>A0ABT6BYZ3_9ACTN</name>
<dbReference type="Pfam" id="PF04602">
    <property type="entry name" value="Arabinose_trans"/>
    <property type="match status" value="1"/>
</dbReference>
<evidence type="ECO:0000256" key="7">
    <source>
        <dbReference type="ARBA" id="ARBA00022692"/>
    </source>
</evidence>
<reference evidence="16" key="2">
    <citation type="submission" date="2022-01" db="EMBL/GenBank/DDBJ databases">
        <authorList>
            <person name="Sanchez-Suarez J."/>
            <person name="Villamil L."/>
            <person name="Diaz L.E."/>
        </authorList>
    </citation>
    <scope>NUCLEOTIDE SEQUENCE</scope>
    <source>
        <strain evidence="16">EUFUS-Z928</strain>
    </source>
</reference>
<dbReference type="Pfam" id="PF14896">
    <property type="entry name" value="Arabino_trans_C"/>
    <property type="match status" value="1"/>
</dbReference>
<dbReference type="InterPro" id="IPR007680">
    <property type="entry name" value="Arabino_trans_central"/>
</dbReference>
<feature type="transmembrane region" description="Helical" evidence="12">
    <location>
        <begin position="597"/>
        <end position="618"/>
    </location>
</feature>
<feature type="compositionally biased region" description="Polar residues" evidence="11">
    <location>
        <begin position="786"/>
        <end position="797"/>
    </location>
</feature>
<feature type="transmembrane region" description="Helical" evidence="12">
    <location>
        <begin position="625"/>
        <end position="645"/>
    </location>
</feature>
<keyword evidence="9 12" id="KW-0472">Membrane</keyword>
<feature type="region of interest" description="Disordered" evidence="11">
    <location>
        <begin position="1109"/>
        <end position="1136"/>
    </location>
</feature>
<dbReference type="InterPro" id="IPR042486">
    <property type="entry name" value="Arabino_trans_C_2"/>
</dbReference>
<keyword evidence="7 12" id="KW-0812">Transmembrane</keyword>
<dbReference type="InterPro" id="IPR040920">
    <property type="entry name" value="Arabino_trans_N"/>
</dbReference>
<evidence type="ECO:0000256" key="8">
    <source>
        <dbReference type="ARBA" id="ARBA00022989"/>
    </source>
</evidence>
<proteinExistence type="inferred from homology"/>
<feature type="domain" description="Arabinofuranosyltransferase central" evidence="13">
    <location>
        <begin position="231"/>
        <end position="692"/>
    </location>
</feature>
<feature type="domain" description="Arabinosyltransferase C-terminal" evidence="14">
    <location>
        <begin position="734"/>
        <end position="1130"/>
    </location>
</feature>
<keyword evidence="4" id="KW-1003">Cell membrane</keyword>
<feature type="domain" description="Arabinosyltransferas concanavalin like" evidence="15">
    <location>
        <begin position="65"/>
        <end position="227"/>
    </location>
</feature>
<evidence type="ECO:0000259" key="13">
    <source>
        <dbReference type="Pfam" id="PF04602"/>
    </source>
</evidence>
<feature type="transmembrane region" description="Helical" evidence="12">
    <location>
        <begin position="478"/>
        <end position="497"/>
    </location>
</feature>
<evidence type="ECO:0000256" key="5">
    <source>
        <dbReference type="ARBA" id="ARBA00022676"/>
    </source>
</evidence>
<comment type="similarity">
    <text evidence="3">Belongs to the emb family.</text>
</comment>
<feature type="transmembrane region" description="Helical" evidence="12">
    <location>
        <begin position="276"/>
        <end position="296"/>
    </location>
</feature>
<dbReference type="Gene3D" id="2.60.120.940">
    <property type="entry name" value="EmbC, C-terminal domain, subdomain 2"/>
    <property type="match status" value="1"/>
</dbReference>
<protein>
    <submittedName>
        <fullName evidence="16">Arabinosyltransferase domain-containing protein</fullName>
    </submittedName>
</protein>
<feature type="transmembrane region" description="Helical" evidence="12">
    <location>
        <begin position="434"/>
        <end position="458"/>
    </location>
</feature>
<comment type="caution">
    <text evidence="16">The sequence shown here is derived from an EMBL/GenBank/DDBJ whole genome shotgun (WGS) entry which is preliminary data.</text>
</comment>
<gene>
    <name evidence="16" type="ORF">L2299_17815</name>
</gene>
<dbReference type="RefSeq" id="WP_277244295.1">
    <property type="nucleotide sequence ID" value="NZ_JAKJLQ010000015.1"/>
</dbReference>
<reference evidence="16" key="1">
    <citation type="journal article" date="2022" name="Data Brief">
        <title>Draft genome sequence data of Gordonia hongkongensis strain EUFUS-Z928 isolated from the octocoral Eunicea fusca.</title>
        <authorList>
            <person name="Sanchez-Suarez J."/>
            <person name="Diaz L."/>
            <person name="Melo-Bolivar J."/>
            <person name="Villamil L."/>
        </authorList>
    </citation>
    <scope>NUCLEOTIDE SEQUENCE</scope>
    <source>
        <strain evidence="16">EUFUS-Z928</strain>
    </source>
</reference>
<feature type="transmembrane region" description="Helical" evidence="12">
    <location>
        <begin position="714"/>
        <end position="737"/>
    </location>
</feature>
<dbReference type="InterPro" id="IPR032731">
    <property type="entry name" value="Arabino_trans_C"/>
</dbReference>
<evidence type="ECO:0000256" key="9">
    <source>
        <dbReference type="ARBA" id="ARBA00023136"/>
    </source>
</evidence>
<evidence type="ECO:0000256" key="12">
    <source>
        <dbReference type="SAM" id="Phobius"/>
    </source>
</evidence>
<evidence type="ECO:0000259" key="15">
    <source>
        <dbReference type="Pfam" id="PF17689"/>
    </source>
</evidence>
<evidence type="ECO:0000256" key="11">
    <source>
        <dbReference type="SAM" id="MobiDB-lite"/>
    </source>
</evidence>
<feature type="transmembrane region" description="Helical" evidence="12">
    <location>
        <begin position="544"/>
        <end position="561"/>
    </location>
</feature>
<feature type="region of interest" description="Disordered" evidence="11">
    <location>
        <begin position="773"/>
        <end position="820"/>
    </location>
</feature>
<dbReference type="InterPro" id="IPR027451">
    <property type="entry name" value="EmbABC_dom1"/>
</dbReference>
<feature type="transmembrane region" description="Helical" evidence="12">
    <location>
        <begin position="351"/>
        <end position="373"/>
    </location>
</feature>
<evidence type="ECO:0000256" key="4">
    <source>
        <dbReference type="ARBA" id="ARBA00022475"/>
    </source>
</evidence>
<comment type="function">
    <text evidence="1">Arabinosyl transferase responsible for the polymerization of arabinose into the arabinan of arabinogalactan.</text>
</comment>